<accession>A0A3A3FI64</accession>
<dbReference type="EMBL" id="QYUO01000003">
    <property type="protein sequence ID" value="RJF92214.1"/>
    <property type="molecule type" value="Genomic_DNA"/>
</dbReference>
<name>A0A3A3FI64_9BURK</name>
<dbReference type="AlphaFoldDB" id="A0A3A3FI64"/>
<evidence type="ECO:0000313" key="3">
    <source>
        <dbReference type="Proteomes" id="UP000265955"/>
    </source>
</evidence>
<organism evidence="2 3">
    <name type="scientific">Noviherbaspirillum saxi</name>
    <dbReference type="NCBI Taxonomy" id="2320863"/>
    <lineage>
        <taxon>Bacteria</taxon>
        <taxon>Pseudomonadati</taxon>
        <taxon>Pseudomonadota</taxon>
        <taxon>Betaproteobacteria</taxon>
        <taxon>Burkholderiales</taxon>
        <taxon>Oxalobacteraceae</taxon>
        <taxon>Noviherbaspirillum</taxon>
    </lineage>
</organism>
<dbReference type="PANTHER" id="PTHR48079:SF6">
    <property type="entry name" value="NAD(P)-BINDING DOMAIN-CONTAINING PROTEIN-RELATED"/>
    <property type="match status" value="1"/>
</dbReference>
<keyword evidence="3" id="KW-1185">Reference proteome</keyword>
<dbReference type="GO" id="GO:0005737">
    <property type="term" value="C:cytoplasm"/>
    <property type="evidence" value="ECO:0007669"/>
    <property type="project" value="TreeGrafter"/>
</dbReference>
<evidence type="ECO:0000259" key="1">
    <source>
        <dbReference type="Pfam" id="PF01370"/>
    </source>
</evidence>
<dbReference type="Pfam" id="PF01370">
    <property type="entry name" value="Epimerase"/>
    <property type="match status" value="1"/>
</dbReference>
<reference evidence="3" key="1">
    <citation type="submission" date="2018-09" db="EMBL/GenBank/DDBJ databases">
        <authorList>
            <person name="Zhu H."/>
        </authorList>
    </citation>
    <scope>NUCLEOTIDE SEQUENCE [LARGE SCALE GENOMIC DNA]</scope>
    <source>
        <strain evidence="3">K1R23-30</strain>
    </source>
</reference>
<dbReference type="SUPFAM" id="SSF51735">
    <property type="entry name" value="NAD(P)-binding Rossmann-fold domains"/>
    <property type="match status" value="1"/>
</dbReference>
<protein>
    <submittedName>
        <fullName evidence="2">NAD-dependent epimerase/dehydratase family protein</fullName>
    </submittedName>
</protein>
<proteinExistence type="predicted"/>
<dbReference type="PANTHER" id="PTHR48079">
    <property type="entry name" value="PROTEIN YEEZ"/>
    <property type="match status" value="1"/>
</dbReference>
<dbReference type="InterPro" id="IPR001509">
    <property type="entry name" value="Epimerase_deHydtase"/>
</dbReference>
<comment type="caution">
    <text evidence="2">The sequence shown here is derived from an EMBL/GenBank/DDBJ whole genome shotgun (WGS) entry which is preliminary data.</text>
</comment>
<sequence>MTMCSISSIHSFFFIGSVMQANSPSSVLILGANGRFGRVAVEAFSRAGWHVIAQSRSAPSEALPRNAVPLVCEALDTDRIHGACTGKIQVIVNALNPAYTKWEQLVPPITASVLALARETGAMIMLPGNVYNFGSALPEVLSEHTSSVPNTSKARVRIELERQMQLAAAEGVRSVVIRAGDFLGGAGPGTWMDMVMAKKLNKQQFTYLGPTDVEHAWAYLPDLARVFVAVGEHRNALPPFEVLHYGGLACTGRELFHAMERVTGRALQLKQMPWWLLRLLSPVVPMCKAVLEMRYLWLRPHRLDETKLASLIGEVPHTSLDQVLRHCIAPNSMGGEENIGQAIESHAIHK</sequence>
<dbReference type="Gene3D" id="3.40.50.720">
    <property type="entry name" value="NAD(P)-binding Rossmann-like Domain"/>
    <property type="match status" value="1"/>
</dbReference>
<dbReference type="GO" id="GO:0004029">
    <property type="term" value="F:aldehyde dehydrogenase (NAD+) activity"/>
    <property type="evidence" value="ECO:0007669"/>
    <property type="project" value="TreeGrafter"/>
</dbReference>
<dbReference type="InterPro" id="IPR036291">
    <property type="entry name" value="NAD(P)-bd_dom_sf"/>
</dbReference>
<evidence type="ECO:0000313" key="2">
    <source>
        <dbReference type="EMBL" id="RJF92214.1"/>
    </source>
</evidence>
<feature type="domain" description="NAD-dependent epimerase/dehydratase" evidence="1">
    <location>
        <begin position="27"/>
        <end position="240"/>
    </location>
</feature>
<gene>
    <name evidence="2" type="ORF">D3871_26640</name>
</gene>
<dbReference type="Proteomes" id="UP000265955">
    <property type="component" value="Unassembled WGS sequence"/>
</dbReference>
<dbReference type="InterPro" id="IPR051783">
    <property type="entry name" value="NAD(P)-dependent_oxidoreduct"/>
</dbReference>